<evidence type="ECO:0000256" key="1">
    <source>
        <dbReference type="SAM" id="MobiDB-lite"/>
    </source>
</evidence>
<feature type="transmembrane region" description="Helical" evidence="2">
    <location>
        <begin position="260"/>
        <end position="278"/>
    </location>
</feature>
<dbReference type="AlphaFoldDB" id="B9SX62"/>
<evidence type="ECO:0000256" key="2">
    <source>
        <dbReference type="SAM" id="Phobius"/>
    </source>
</evidence>
<dbReference type="KEGG" id="rcu:8269777"/>
<gene>
    <name evidence="3" type="ORF">RCOM_0547870</name>
</gene>
<dbReference type="InParanoid" id="B9SX62"/>
<accession>B9SX62</accession>
<reference evidence="4" key="1">
    <citation type="journal article" date="2010" name="Nat. Biotechnol.">
        <title>Draft genome sequence of the oilseed species Ricinus communis.</title>
        <authorList>
            <person name="Chan A.P."/>
            <person name="Crabtree J."/>
            <person name="Zhao Q."/>
            <person name="Lorenzi H."/>
            <person name="Orvis J."/>
            <person name="Puiu D."/>
            <person name="Melake-Berhan A."/>
            <person name="Jones K.M."/>
            <person name="Redman J."/>
            <person name="Chen G."/>
            <person name="Cahoon E.B."/>
            <person name="Gedil M."/>
            <person name="Stanke M."/>
            <person name="Haas B.J."/>
            <person name="Wortman J.R."/>
            <person name="Fraser-Liggett C.M."/>
            <person name="Ravel J."/>
            <person name="Rabinowicz P.D."/>
        </authorList>
    </citation>
    <scope>NUCLEOTIDE SEQUENCE [LARGE SCALE GENOMIC DNA]</scope>
    <source>
        <strain evidence="4">cv. Hale</strain>
    </source>
</reference>
<feature type="region of interest" description="Disordered" evidence="1">
    <location>
        <begin position="50"/>
        <end position="69"/>
    </location>
</feature>
<evidence type="ECO:0000313" key="3">
    <source>
        <dbReference type="EMBL" id="EEF31811.1"/>
    </source>
</evidence>
<sequence length="280" mass="30240">MSVSLHIADEFERRVSSLNSPRVLIGNEVGRNEILIRIDMQAPLQIASAISPSRPDEEEGVTNEADISSGTIPIQFDGHVVLPGGLQTPTLQQNAAALPLDSPGTPPAPNDDQVQTQNPNGTPTGHALSNENAPSGEELTNFITHQEFAALNHMVREQEVEMLHRKMIESSLLIASQIFVTLLSAWLGNGNHPLSRNTKILRDFVVGSTILGYISSFSSILMCRLSTRLPARILNTIAYAGAAFGFIATMGMLLPDELKLWVTFLACTVCFPGLAAGFRA</sequence>
<keyword evidence="2" id="KW-0472">Membrane</keyword>
<feature type="transmembrane region" description="Helical" evidence="2">
    <location>
        <begin position="200"/>
        <end position="221"/>
    </location>
</feature>
<proteinExistence type="predicted"/>
<keyword evidence="2" id="KW-1133">Transmembrane helix</keyword>
<dbReference type="OrthoDB" id="10437204at2759"/>
<organism evidence="3 4">
    <name type="scientific">Ricinus communis</name>
    <name type="common">Castor bean</name>
    <dbReference type="NCBI Taxonomy" id="3988"/>
    <lineage>
        <taxon>Eukaryota</taxon>
        <taxon>Viridiplantae</taxon>
        <taxon>Streptophyta</taxon>
        <taxon>Embryophyta</taxon>
        <taxon>Tracheophyta</taxon>
        <taxon>Spermatophyta</taxon>
        <taxon>Magnoliopsida</taxon>
        <taxon>eudicotyledons</taxon>
        <taxon>Gunneridae</taxon>
        <taxon>Pentapetalae</taxon>
        <taxon>rosids</taxon>
        <taxon>fabids</taxon>
        <taxon>Malpighiales</taxon>
        <taxon>Euphorbiaceae</taxon>
        <taxon>Acalyphoideae</taxon>
        <taxon>Acalypheae</taxon>
        <taxon>Ricinus</taxon>
    </lineage>
</organism>
<feature type="region of interest" description="Disordered" evidence="1">
    <location>
        <begin position="97"/>
        <end position="135"/>
    </location>
</feature>
<feature type="transmembrane region" description="Helical" evidence="2">
    <location>
        <begin position="171"/>
        <end position="188"/>
    </location>
</feature>
<name>B9SX62_RICCO</name>
<feature type="transmembrane region" description="Helical" evidence="2">
    <location>
        <begin position="233"/>
        <end position="254"/>
    </location>
</feature>
<keyword evidence="2" id="KW-0812">Transmembrane</keyword>
<evidence type="ECO:0000313" key="4">
    <source>
        <dbReference type="Proteomes" id="UP000008311"/>
    </source>
</evidence>
<dbReference type="Proteomes" id="UP000008311">
    <property type="component" value="Unassembled WGS sequence"/>
</dbReference>
<dbReference type="EMBL" id="EQ974217">
    <property type="protein sequence ID" value="EEF31811.1"/>
    <property type="molecule type" value="Genomic_DNA"/>
</dbReference>
<protein>
    <submittedName>
        <fullName evidence="3">Uncharacterized protein</fullName>
    </submittedName>
</protein>
<keyword evidence="4" id="KW-1185">Reference proteome</keyword>
<feature type="compositionally biased region" description="Polar residues" evidence="1">
    <location>
        <begin position="112"/>
        <end position="133"/>
    </location>
</feature>